<keyword evidence="1" id="KW-0472">Membrane</keyword>
<gene>
    <name evidence="2" type="ORF">PK35_15350</name>
</gene>
<dbReference type="STRING" id="1382798.PK35_15350"/>
<dbReference type="RefSeq" id="WP_044627459.1">
    <property type="nucleotide sequence ID" value="NZ_JTDV01000016.1"/>
</dbReference>
<keyword evidence="1" id="KW-0812">Transmembrane</keyword>
<protein>
    <submittedName>
        <fullName evidence="2">Uncharacterized protein</fullName>
    </submittedName>
</protein>
<organism evidence="2 3">
    <name type="scientific">Neotamlana nanhaiensis</name>
    <dbReference type="NCBI Taxonomy" id="1382798"/>
    <lineage>
        <taxon>Bacteria</taxon>
        <taxon>Pseudomonadati</taxon>
        <taxon>Bacteroidota</taxon>
        <taxon>Flavobacteriia</taxon>
        <taxon>Flavobacteriales</taxon>
        <taxon>Flavobacteriaceae</taxon>
        <taxon>Neotamlana</taxon>
    </lineage>
</organism>
<evidence type="ECO:0000256" key="1">
    <source>
        <dbReference type="SAM" id="Phobius"/>
    </source>
</evidence>
<dbReference type="Proteomes" id="UP000032361">
    <property type="component" value="Unassembled WGS sequence"/>
</dbReference>
<dbReference type="PATRIC" id="fig|1382798.3.peg.1635"/>
<dbReference type="OrthoDB" id="795933at2"/>
<feature type="transmembrane region" description="Helical" evidence="1">
    <location>
        <begin position="76"/>
        <end position="98"/>
    </location>
</feature>
<evidence type="ECO:0000313" key="2">
    <source>
        <dbReference type="EMBL" id="KJD31213.1"/>
    </source>
</evidence>
<reference evidence="2 3" key="1">
    <citation type="journal article" date="2015" name="Antonie Van Leeuwenhoek">
        <title>Tamlana nanhaiensis sp. nov., isolated from surface seawater collected from the South China Sea.</title>
        <authorList>
            <person name="Liu X."/>
            <person name="Lai Q."/>
            <person name="Du Y."/>
            <person name="Li G."/>
            <person name="Sun F."/>
            <person name="Shao Z."/>
        </authorList>
    </citation>
    <scope>NUCLEOTIDE SEQUENCE [LARGE SCALE GENOMIC DNA]</scope>
    <source>
        <strain evidence="2 3">FHC16</strain>
    </source>
</reference>
<feature type="transmembrane region" description="Helical" evidence="1">
    <location>
        <begin position="118"/>
        <end position="134"/>
    </location>
</feature>
<comment type="caution">
    <text evidence="2">The sequence shown here is derived from an EMBL/GenBank/DDBJ whole genome shotgun (WGS) entry which is preliminary data.</text>
</comment>
<feature type="transmembrane region" description="Helical" evidence="1">
    <location>
        <begin position="12"/>
        <end position="32"/>
    </location>
</feature>
<name>A0A0D7VXP2_9FLAO</name>
<feature type="transmembrane region" description="Helical" evidence="1">
    <location>
        <begin position="146"/>
        <end position="170"/>
    </location>
</feature>
<evidence type="ECO:0000313" key="3">
    <source>
        <dbReference type="Proteomes" id="UP000032361"/>
    </source>
</evidence>
<dbReference type="AlphaFoldDB" id="A0A0D7VXP2"/>
<keyword evidence="1" id="KW-1133">Transmembrane helix</keyword>
<sequence length="206" mass="24418">MSYLNTLLDKPLKHYAQWDFLVFTLLTALSIWNGQTTVFYVLFFFWWNELIRIIIDRILFKRNKNAVLVGNQSTSIFGSFIQMGVYFIFIVVFFAFMANWNNDTLILINMKILFFRNWFFNINLIFVIIERIMIHSSDQPVKVSFGVFTPNMLVLHVSIILGVIFMFFVVRNFPETFTPTNLFGSVLIILPFLLIRAAVQYVRMRY</sequence>
<accession>A0A0D7VXP2</accession>
<feature type="transmembrane region" description="Helical" evidence="1">
    <location>
        <begin position="182"/>
        <end position="202"/>
    </location>
</feature>
<proteinExistence type="predicted"/>
<keyword evidence="3" id="KW-1185">Reference proteome</keyword>
<dbReference type="EMBL" id="JTDV01000016">
    <property type="protein sequence ID" value="KJD31213.1"/>
    <property type="molecule type" value="Genomic_DNA"/>
</dbReference>